<gene>
    <name evidence="2" type="ORF">SLEP1_g8819</name>
</gene>
<evidence type="ECO:0000313" key="2">
    <source>
        <dbReference type="EMBL" id="GKU95462.1"/>
    </source>
</evidence>
<dbReference type="AlphaFoldDB" id="A0AAV5IC71"/>
<keyword evidence="3" id="KW-1185">Reference proteome</keyword>
<dbReference type="Proteomes" id="UP001054252">
    <property type="component" value="Unassembled WGS sequence"/>
</dbReference>
<dbReference type="PANTHER" id="PTHR11439:SF461">
    <property type="entry name" value="OS10G0432200 PROTEIN"/>
    <property type="match status" value="1"/>
</dbReference>
<name>A0AAV5IC71_9ROSI</name>
<dbReference type="InterPro" id="IPR013103">
    <property type="entry name" value="RVT_2"/>
</dbReference>
<comment type="caution">
    <text evidence="2">The sequence shown here is derived from an EMBL/GenBank/DDBJ whole genome shotgun (WGS) entry which is preliminary data.</text>
</comment>
<evidence type="ECO:0000313" key="3">
    <source>
        <dbReference type="Proteomes" id="UP001054252"/>
    </source>
</evidence>
<reference evidence="2 3" key="1">
    <citation type="journal article" date="2021" name="Commun. Biol.">
        <title>The genome of Shorea leprosula (Dipterocarpaceae) highlights the ecological relevance of drought in aseasonal tropical rainforests.</title>
        <authorList>
            <person name="Ng K.K.S."/>
            <person name="Kobayashi M.J."/>
            <person name="Fawcett J.A."/>
            <person name="Hatakeyama M."/>
            <person name="Paape T."/>
            <person name="Ng C.H."/>
            <person name="Ang C.C."/>
            <person name="Tnah L.H."/>
            <person name="Lee C.T."/>
            <person name="Nishiyama T."/>
            <person name="Sese J."/>
            <person name="O'Brien M.J."/>
            <person name="Copetti D."/>
            <person name="Mohd Noor M.I."/>
            <person name="Ong R.C."/>
            <person name="Putra M."/>
            <person name="Sireger I.Z."/>
            <person name="Indrioko S."/>
            <person name="Kosugi Y."/>
            <person name="Izuno A."/>
            <person name="Isagi Y."/>
            <person name="Lee S.L."/>
            <person name="Shimizu K.K."/>
        </authorList>
    </citation>
    <scope>NUCLEOTIDE SEQUENCE [LARGE SCALE GENOMIC DNA]</scope>
    <source>
        <strain evidence="2">214</strain>
    </source>
</reference>
<organism evidence="2 3">
    <name type="scientific">Rubroshorea leprosula</name>
    <dbReference type="NCBI Taxonomy" id="152421"/>
    <lineage>
        <taxon>Eukaryota</taxon>
        <taxon>Viridiplantae</taxon>
        <taxon>Streptophyta</taxon>
        <taxon>Embryophyta</taxon>
        <taxon>Tracheophyta</taxon>
        <taxon>Spermatophyta</taxon>
        <taxon>Magnoliopsida</taxon>
        <taxon>eudicotyledons</taxon>
        <taxon>Gunneridae</taxon>
        <taxon>Pentapetalae</taxon>
        <taxon>rosids</taxon>
        <taxon>malvids</taxon>
        <taxon>Malvales</taxon>
        <taxon>Dipterocarpaceae</taxon>
        <taxon>Rubroshorea</taxon>
    </lineage>
</organism>
<proteinExistence type="predicted"/>
<dbReference type="Pfam" id="PF07727">
    <property type="entry name" value="RVT_2"/>
    <property type="match status" value="1"/>
</dbReference>
<protein>
    <recommendedName>
        <fullName evidence="1">Reverse transcriptase Ty1/copia-type domain-containing protein</fullName>
    </recommendedName>
</protein>
<evidence type="ECO:0000259" key="1">
    <source>
        <dbReference type="Pfam" id="PF07727"/>
    </source>
</evidence>
<sequence>MNSTMPDRMLHPILEKMICLLARLVAKGFTQEYGIDYEETFAPIACLTSVHNLLAIAAIQKWKLFQMDVKNAFLNGLEVTSSNDGYLLSQVKYAFDLVSKAELNDDKSVSTPLEPIVKLPPMDDSPLFYPTQYRQLVGSLVYLTMTRPGIAYAVYIVSQFMVAPRSTHYATILRIIRYVKGTLFHELHFSTNSSPVLRAYSNADWAGDLSYRRSTTGYCLFLSNSLIS</sequence>
<dbReference type="EMBL" id="BPVZ01000009">
    <property type="protein sequence ID" value="GKU95462.1"/>
    <property type="molecule type" value="Genomic_DNA"/>
</dbReference>
<feature type="domain" description="Reverse transcriptase Ty1/copia-type" evidence="1">
    <location>
        <begin position="22"/>
        <end position="76"/>
    </location>
</feature>
<accession>A0AAV5IC71</accession>
<dbReference type="PANTHER" id="PTHR11439">
    <property type="entry name" value="GAG-POL-RELATED RETROTRANSPOSON"/>
    <property type="match status" value="1"/>
</dbReference>